<dbReference type="EMBL" id="CP107027">
    <property type="protein sequence ID" value="UYG95806.1"/>
    <property type="molecule type" value="Genomic_DNA"/>
</dbReference>
<evidence type="ECO:0000259" key="2">
    <source>
        <dbReference type="Pfam" id="PF00535"/>
    </source>
</evidence>
<protein>
    <submittedName>
        <fullName evidence="3">Glycosyltransferase</fullName>
    </submittedName>
</protein>
<dbReference type="CDD" id="cd06433">
    <property type="entry name" value="GT_2_WfgS_like"/>
    <property type="match status" value="1"/>
</dbReference>
<feature type="domain" description="Glycosyltransferase 2-like" evidence="2">
    <location>
        <begin position="10"/>
        <end position="167"/>
    </location>
</feature>
<dbReference type="GO" id="GO:0016758">
    <property type="term" value="F:hexosyltransferase activity"/>
    <property type="evidence" value="ECO:0007669"/>
    <property type="project" value="UniProtKB-ARBA"/>
</dbReference>
<evidence type="ECO:0000313" key="3">
    <source>
        <dbReference type="EMBL" id="UYG95806.1"/>
    </source>
</evidence>
<comment type="similarity">
    <text evidence="1">Belongs to the glycosyltransferase 2 family.</text>
</comment>
<dbReference type="AlphaFoldDB" id="A0AA46P9G3"/>
<accession>A0AA46P9G3</accession>
<dbReference type="RefSeq" id="WP_048011806.1">
    <property type="nucleotide sequence ID" value="NZ_CP107027.1"/>
</dbReference>
<name>A0AA46P9G3_CYTFI</name>
<evidence type="ECO:0000256" key="1">
    <source>
        <dbReference type="ARBA" id="ARBA00006739"/>
    </source>
</evidence>
<dbReference type="Gene3D" id="3.90.550.10">
    <property type="entry name" value="Spore Coat Polysaccharide Biosynthesis Protein SpsA, Chain A"/>
    <property type="match status" value="1"/>
</dbReference>
<dbReference type="PANTHER" id="PTHR22916">
    <property type="entry name" value="GLYCOSYLTRANSFERASE"/>
    <property type="match status" value="1"/>
</dbReference>
<sequence>MFFKKNPLLSVITPSFNQASFIEETIESVLRQDYERVEHIVVDGGSTDGTVEILKKYRLKFPNFHFISEKDKGQSNALNKGLNMAKGDIIGWLNSDDTYLPGAISKAVESFKKNPLCGMVYGKADFTDENNQPIRPYPVYPFTLEKLFNECIICQPAAFIKKEVFREFGGADESLYFCMDYDLWMKIAKRYPIGYIDENLATSRLHSQAKTVREMNKIGFLEIFKVSNRNFGTVSNHWVWAFAVNNFPKGRFWLLENLKKHSIFGPSPKILNAQTVKSNWGVQDIAIQLDPTIHTPVHTIILQKNNPNERYMVLIDDKHVRGLKYNKDTIEIPLGFNQSDFQLKLIPHTGGGYRVGSSSSESITMDLLLLSKEEYEFFRHLENGPRKIKGWLNEKRTPVPKF</sequence>
<reference evidence="3" key="1">
    <citation type="submission" date="2022-10" db="EMBL/GenBank/DDBJ databases">
        <title>Mechanism of multi-heavy metal repair in Cytobacillus Firmus M7.</title>
        <authorList>
            <person name="Li X."/>
            <person name="Yu C."/>
        </authorList>
    </citation>
    <scope>NUCLEOTIDE SEQUENCE</scope>
    <source>
        <strain evidence="3">M7</strain>
    </source>
</reference>
<organism evidence="3 4">
    <name type="scientific">Cytobacillus firmus</name>
    <name type="common">Bacillus firmus</name>
    <dbReference type="NCBI Taxonomy" id="1399"/>
    <lineage>
        <taxon>Bacteria</taxon>
        <taxon>Bacillati</taxon>
        <taxon>Bacillota</taxon>
        <taxon>Bacilli</taxon>
        <taxon>Bacillales</taxon>
        <taxon>Bacillaceae</taxon>
        <taxon>Cytobacillus</taxon>
    </lineage>
</organism>
<evidence type="ECO:0000313" key="4">
    <source>
        <dbReference type="Proteomes" id="UP001163104"/>
    </source>
</evidence>
<dbReference type="InterPro" id="IPR029044">
    <property type="entry name" value="Nucleotide-diphossugar_trans"/>
</dbReference>
<dbReference type="PANTHER" id="PTHR22916:SF3">
    <property type="entry name" value="UDP-GLCNAC:BETAGAL BETA-1,3-N-ACETYLGLUCOSAMINYLTRANSFERASE-LIKE PROTEIN 1"/>
    <property type="match status" value="1"/>
</dbReference>
<dbReference type="Pfam" id="PF00535">
    <property type="entry name" value="Glycos_transf_2"/>
    <property type="match status" value="1"/>
</dbReference>
<proteinExistence type="inferred from homology"/>
<dbReference type="Proteomes" id="UP001163104">
    <property type="component" value="Chromosome"/>
</dbReference>
<dbReference type="InterPro" id="IPR001173">
    <property type="entry name" value="Glyco_trans_2-like"/>
</dbReference>
<gene>
    <name evidence="3" type="ORF">OD459_01910</name>
</gene>
<dbReference type="SUPFAM" id="SSF53448">
    <property type="entry name" value="Nucleotide-diphospho-sugar transferases"/>
    <property type="match status" value="1"/>
</dbReference>